<organism evidence="1 2">
    <name type="scientific">Paenibacillus brasilensis</name>
    <dbReference type="NCBI Taxonomy" id="128574"/>
    <lineage>
        <taxon>Bacteria</taxon>
        <taxon>Bacillati</taxon>
        <taxon>Bacillota</taxon>
        <taxon>Bacilli</taxon>
        <taxon>Bacillales</taxon>
        <taxon>Paenibacillaceae</taxon>
        <taxon>Paenibacillus</taxon>
    </lineage>
</organism>
<comment type="caution">
    <text evidence="1">The sequence shown here is derived from an EMBL/GenBank/DDBJ whole genome shotgun (WGS) entry which is preliminary data.</text>
</comment>
<dbReference type="Proteomes" id="UP001242811">
    <property type="component" value="Unassembled WGS sequence"/>
</dbReference>
<protein>
    <submittedName>
        <fullName evidence="1">Uncharacterized protein</fullName>
    </submittedName>
</protein>
<evidence type="ECO:0000313" key="1">
    <source>
        <dbReference type="EMBL" id="MDQ0495086.1"/>
    </source>
</evidence>
<reference evidence="1 2" key="1">
    <citation type="submission" date="2023-07" db="EMBL/GenBank/DDBJ databases">
        <title>Genomic Encyclopedia of Type Strains, Phase IV (KMG-IV): sequencing the most valuable type-strain genomes for metagenomic binning, comparative biology and taxonomic classification.</title>
        <authorList>
            <person name="Goeker M."/>
        </authorList>
    </citation>
    <scope>NUCLEOTIDE SEQUENCE [LARGE SCALE GENOMIC DNA]</scope>
    <source>
        <strain evidence="1 2">DSM 14914</strain>
    </source>
</reference>
<name>A0ABU0L2P0_9BACL</name>
<proteinExistence type="predicted"/>
<accession>A0ABU0L2P0</accession>
<keyword evidence="2" id="KW-1185">Reference proteome</keyword>
<gene>
    <name evidence="1" type="ORF">QOZ95_003264</name>
</gene>
<dbReference type="EMBL" id="JAUSWA010000019">
    <property type="protein sequence ID" value="MDQ0495086.1"/>
    <property type="molecule type" value="Genomic_DNA"/>
</dbReference>
<sequence length="33" mass="3768">MSKAIILSGSPSTQSRLYGLRRWGRWRLGATYV</sequence>
<evidence type="ECO:0000313" key="2">
    <source>
        <dbReference type="Proteomes" id="UP001242811"/>
    </source>
</evidence>